<feature type="signal peptide" evidence="1">
    <location>
        <begin position="1"/>
        <end position="20"/>
    </location>
</feature>
<organism evidence="2 3">
    <name type="scientific">Methylocystis bryophila</name>
    <dbReference type="NCBI Taxonomy" id="655015"/>
    <lineage>
        <taxon>Bacteria</taxon>
        <taxon>Pseudomonadati</taxon>
        <taxon>Pseudomonadota</taxon>
        <taxon>Alphaproteobacteria</taxon>
        <taxon>Hyphomicrobiales</taxon>
        <taxon>Methylocystaceae</taxon>
        <taxon>Methylocystis</taxon>
    </lineage>
</organism>
<gene>
    <name evidence="2" type="ORF">B1812_14470</name>
</gene>
<evidence type="ECO:0000256" key="1">
    <source>
        <dbReference type="SAM" id="SignalP"/>
    </source>
</evidence>
<sequence length="112" mass="12105">MRLVHLVFALALLMQSLAFAGPAPASERTAIGADRAADCGRRDEGLPAPREAHRHGCAGCLLHNWDESLDVPRAIFAPPLLRVHALFYGAAYRAPTSIDRTSHCRARAPPKA</sequence>
<dbReference type="RefSeq" id="WP_085772206.1">
    <property type="nucleotide sequence ID" value="NZ_AP027149.1"/>
</dbReference>
<protein>
    <recommendedName>
        <fullName evidence="4">DUF2946 domain-containing protein</fullName>
    </recommendedName>
</protein>
<dbReference type="STRING" id="655015.B1812_14470"/>
<feature type="chain" id="PRO_5013389190" description="DUF2946 domain-containing protein" evidence="1">
    <location>
        <begin position="21"/>
        <end position="112"/>
    </location>
</feature>
<accession>A0A1W6MWW2</accession>
<dbReference type="AlphaFoldDB" id="A0A1W6MWW2"/>
<proteinExistence type="predicted"/>
<evidence type="ECO:0000313" key="2">
    <source>
        <dbReference type="EMBL" id="ARN82081.1"/>
    </source>
</evidence>
<keyword evidence="1" id="KW-0732">Signal</keyword>
<evidence type="ECO:0008006" key="4">
    <source>
        <dbReference type="Google" id="ProtNLM"/>
    </source>
</evidence>
<reference evidence="2 3" key="1">
    <citation type="submission" date="2017-02" db="EMBL/GenBank/DDBJ databases">
        <authorList>
            <person name="Peterson S.W."/>
        </authorList>
    </citation>
    <scope>NUCLEOTIDE SEQUENCE [LARGE SCALE GENOMIC DNA]</scope>
    <source>
        <strain evidence="2 3">S285</strain>
    </source>
</reference>
<evidence type="ECO:0000313" key="3">
    <source>
        <dbReference type="Proteomes" id="UP000193978"/>
    </source>
</evidence>
<keyword evidence="3" id="KW-1185">Reference proteome</keyword>
<dbReference type="Proteomes" id="UP000193978">
    <property type="component" value="Chromosome"/>
</dbReference>
<name>A0A1W6MWW2_9HYPH</name>
<dbReference type="KEGG" id="mbry:B1812_14470"/>
<dbReference type="EMBL" id="CP019948">
    <property type="protein sequence ID" value="ARN82081.1"/>
    <property type="molecule type" value="Genomic_DNA"/>
</dbReference>